<keyword evidence="3" id="KW-1185">Reference proteome</keyword>
<proteinExistence type="predicted"/>
<evidence type="ECO:0000313" key="2">
    <source>
        <dbReference type="EMBL" id="EFR86343.1"/>
    </source>
</evidence>
<keyword evidence="2" id="KW-0378">Hydrolase</keyword>
<dbReference type="Gene3D" id="2.60.120.260">
    <property type="entry name" value="Galactose-binding domain-like"/>
    <property type="match status" value="1"/>
</dbReference>
<dbReference type="Proteomes" id="UP000003412">
    <property type="component" value="Chromosome"/>
</dbReference>
<gene>
    <name evidence="2" type="ORF">NT05LM_3466</name>
</gene>
<accession>A0ABN0BTH2</accession>
<dbReference type="InterPro" id="IPR008979">
    <property type="entry name" value="Galactose-bd-like_sf"/>
</dbReference>
<comment type="caution">
    <text evidence="2">The sequence shown here is derived from an EMBL/GenBank/DDBJ whole genome shotgun (WGS) entry which is preliminary data.</text>
</comment>
<dbReference type="InterPro" id="IPR051816">
    <property type="entry name" value="Glycosyl_Hydrolase_31"/>
</dbReference>
<feature type="domain" description="CBM6" evidence="1">
    <location>
        <begin position="81"/>
        <end position="204"/>
    </location>
</feature>
<dbReference type="InterPro" id="IPR005084">
    <property type="entry name" value="CBM6"/>
</dbReference>
<evidence type="ECO:0000259" key="1">
    <source>
        <dbReference type="PROSITE" id="PS51175"/>
    </source>
</evidence>
<evidence type="ECO:0000313" key="3">
    <source>
        <dbReference type="Proteomes" id="UP000003412"/>
    </source>
</evidence>
<dbReference type="Gene3D" id="2.60.40.1180">
    <property type="entry name" value="Golgi alpha-mannosidase II"/>
    <property type="match status" value="1"/>
</dbReference>
<organism evidence="2 3">
    <name type="scientific">Listeria marthii FSL S4-120</name>
    <dbReference type="NCBI Taxonomy" id="702457"/>
    <lineage>
        <taxon>Bacteria</taxon>
        <taxon>Bacillati</taxon>
        <taxon>Bacillota</taxon>
        <taxon>Bacilli</taxon>
        <taxon>Bacillales</taxon>
        <taxon>Listeriaceae</taxon>
        <taxon>Listeria</taxon>
    </lineage>
</organism>
<dbReference type="PROSITE" id="PS51175">
    <property type="entry name" value="CBM6"/>
    <property type="match status" value="1"/>
</dbReference>
<dbReference type="CDD" id="cd04083">
    <property type="entry name" value="CBM35_Lmo2446-like"/>
    <property type="match status" value="1"/>
</dbReference>
<protein>
    <submittedName>
        <fullName evidence="2">Glycosyl hydrolase family protein</fullName>
    </submittedName>
</protein>
<dbReference type="Pfam" id="PF03422">
    <property type="entry name" value="CBM_6"/>
    <property type="match status" value="1"/>
</dbReference>
<dbReference type="InterPro" id="IPR013780">
    <property type="entry name" value="Glyco_hydro_b"/>
</dbReference>
<dbReference type="PANTHER" id="PTHR43863:SF2">
    <property type="entry name" value="MALTASE-GLUCOAMYLASE"/>
    <property type="match status" value="1"/>
</dbReference>
<reference evidence="2 3" key="1">
    <citation type="journal article" date="2010" name="Microbiol. Resour. Announc.">
        <title>Comparative genomics of the bacterial genus Listeria: Genome evolution is characterized by limited gene acquisition and limited gene loss.</title>
        <authorList>
            <person name="den Bakker H.C."/>
            <person name="Cummings C.A."/>
            <person name="Ferreira V."/>
            <person name="Vatta P."/>
            <person name="Orsi R.H."/>
            <person name="Degoricija L."/>
            <person name="Barker M."/>
            <person name="Petrauskene O."/>
            <person name="Furtado M.R."/>
            <person name="Wiedmann M."/>
        </authorList>
    </citation>
    <scope>NUCLEOTIDE SEQUENCE [LARGE SCALE GENOMIC DNA]</scope>
    <source>
        <strain evidence="2 3">FSL S4-120</strain>
    </source>
</reference>
<dbReference type="EMBL" id="ADXF01001323">
    <property type="protein sequence ID" value="EFR86343.1"/>
    <property type="molecule type" value="Genomic_DNA"/>
</dbReference>
<sequence>ANEKVSVDLPAMADETTMQVFSTEPTSVTIDGADVAKADTLDAFNEATTGYYYDTVQNLTYVKAATKDAKQAIVLNGVNHAPYEAEFAHLTNVTTASDHAGYTGTGFVAGFDAEKEAVEFDVDAADGASDYTMEVRYSAGVEDATRTVYINGEKQQITLPKTADWDTWSTIEVPVTLQDGNNQVVFDFEAGDTAGINFDHVVFKK</sequence>
<dbReference type="GO" id="GO:0016787">
    <property type="term" value="F:hydrolase activity"/>
    <property type="evidence" value="ECO:0007669"/>
    <property type="project" value="UniProtKB-KW"/>
</dbReference>
<name>A0ABN0BTH2_9LIST</name>
<feature type="non-terminal residue" evidence="2">
    <location>
        <position position="1"/>
    </location>
</feature>
<dbReference type="PANTHER" id="PTHR43863">
    <property type="entry name" value="HYDROLASE, PUTATIVE (AFU_ORTHOLOGUE AFUA_1G03140)-RELATED"/>
    <property type="match status" value="1"/>
</dbReference>
<dbReference type="SUPFAM" id="SSF49785">
    <property type="entry name" value="Galactose-binding domain-like"/>
    <property type="match status" value="1"/>
</dbReference>